<dbReference type="EMBL" id="AP023081">
    <property type="protein sequence ID" value="BCD85428.1"/>
    <property type="molecule type" value="Genomic_DNA"/>
</dbReference>
<proteinExistence type="predicted"/>
<evidence type="ECO:0000313" key="3">
    <source>
        <dbReference type="Proteomes" id="UP001064896"/>
    </source>
</evidence>
<dbReference type="Proteomes" id="UP001064896">
    <property type="component" value="Chromosome"/>
</dbReference>
<name>A0ABM7L755_9PSED</name>
<sequence>MQVAQGTGALGAHFAVLQLQARLVEGIAGLAQAQVVVARRTALGGQLVDARGGGGHLGAGGGALRLGLLEQLAGNVLAGHQLAEALGLARELLRRGLGGELVGAGGGEAGVELGVVLGGLLQRQLGGVDGEAEGFGVEAEQQLPSLDVGVVGHGDVQHLAADPGRQAQHRARQLGLGGDGHPQVGREEVGEEQHEGHDGAPHPAGEPLVGGHGYLGNAGRIGRATSPQAGRWAVIRENGKQLRAGSIFTGVSWIISALRESALREE</sequence>
<keyword evidence="3" id="KW-1185">Reference proteome</keyword>
<gene>
    <name evidence="2" type="ORF">PSm6_18350</name>
</gene>
<feature type="region of interest" description="Disordered" evidence="1">
    <location>
        <begin position="174"/>
        <end position="222"/>
    </location>
</feature>
<organism evidence="2 3">
    <name type="scientific">Pseudomonas solani</name>
    <dbReference type="NCBI Taxonomy" id="2731552"/>
    <lineage>
        <taxon>Bacteria</taxon>
        <taxon>Pseudomonadati</taxon>
        <taxon>Pseudomonadota</taxon>
        <taxon>Gammaproteobacteria</taxon>
        <taxon>Pseudomonadales</taxon>
        <taxon>Pseudomonadaceae</taxon>
        <taxon>Pseudomonas</taxon>
    </lineage>
</organism>
<evidence type="ECO:0000256" key="1">
    <source>
        <dbReference type="SAM" id="MobiDB-lite"/>
    </source>
</evidence>
<feature type="compositionally biased region" description="Basic and acidic residues" evidence="1">
    <location>
        <begin position="184"/>
        <end position="200"/>
    </location>
</feature>
<evidence type="ECO:0000313" key="2">
    <source>
        <dbReference type="EMBL" id="BCD85428.1"/>
    </source>
</evidence>
<reference evidence="2" key="1">
    <citation type="submission" date="2020-05" db="EMBL/GenBank/DDBJ databases">
        <title>Complete genome sequence of Pseudomonas sp. Sm006.</title>
        <authorList>
            <person name="Takeuchi K."/>
            <person name="Someya N."/>
        </authorList>
    </citation>
    <scope>NUCLEOTIDE SEQUENCE</scope>
    <source>
        <strain evidence="2">Sm006</strain>
    </source>
</reference>
<protein>
    <submittedName>
        <fullName evidence="2">Uncharacterized protein</fullName>
    </submittedName>
</protein>
<accession>A0ABM7L755</accession>